<comment type="caution">
    <text evidence="1">The sequence shown here is derived from an EMBL/GenBank/DDBJ whole genome shotgun (WGS) entry which is preliminary data.</text>
</comment>
<name>E3CRG8_STRVE</name>
<proteinExistence type="predicted"/>
<protein>
    <submittedName>
        <fullName evidence="1">Uncharacterized protein</fullName>
    </submittedName>
</protein>
<dbReference type="AlphaFoldDB" id="E3CRG8"/>
<sequence length="37" mass="4106">MDLDNSFSIDTESLTMKVRLRGPRTPVSSDWTGDGGY</sequence>
<organism evidence="1 2">
    <name type="scientific">Streptococcus vestibularis F0396</name>
    <dbReference type="NCBI Taxonomy" id="904306"/>
    <lineage>
        <taxon>Bacteria</taxon>
        <taxon>Bacillati</taxon>
        <taxon>Bacillota</taxon>
        <taxon>Bacilli</taxon>
        <taxon>Lactobacillales</taxon>
        <taxon>Streptococcaceae</taxon>
        <taxon>Streptococcus</taxon>
    </lineage>
</organism>
<evidence type="ECO:0000313" key="2">
    <source>
        <dbReference type="Proteomes" id="UP000004896"/>
    </source>
</evidence>
<gene>
    <name evidence="1" type="ORF">HMPREF9192_0889</name>
</gene>
<dbReference type="Proteomes" id="UP000004896">
    <property type="component" value="Unassembled WGS sequence"/>
</dbReference>
<evidence type="ECO:0000313" key="1">
    <source>
        <dbReference type="EMBL" id="EFQ58831.1"/>
    </source>
</evidence>
<reference evidence="1 2" key="1">
    <citation type="submission" date="2010-10" db="EMBL/GenBank/DDBJ databases">
        <authorList>
            <person name="Durkin A.S."/>
            <person name="Madupu R."/>
            <person name="Torralba M."/>
            <person name="Gillis M."/>
            <person name="Methe B."/>
            <person name="Sutton G."/>
            <person name="Nelson K.E."/>
        </authorList>
    </citation>
    <scope>NUCLEOTIDE SEQUENCE [LARGE SCALE GENOMIC DNA]</scope>
    <source>
        <strain evidence="1 2">F0396</strain>
    </source>
</reference>
<dbReference type="EMBL" id="AEKO01000007">
    <property type="protein sequence ID" value="EFQ58831.1"/>
    <property type="molecule type" value="Genomic_DNA"/>
</dbReference>
<accession>E3CRG8</accession>